<gene>
    <name evidence="4" type="ORF">HD595_002823</name>
</gene>
<keyword evidence="5" id="KW-1185">Reference proteome</keyword>
<accession>A0ABT1JZM0</accession>
<sequence>MTPEEMHAMVERLYPICRSITGDGVRETLAVIGERLALDVTEVPTGTPVLDWTVPKEWNIRDAYVKDPSGRRVVDFRASNLHVVGYSVPVSGVFTLEELRPRLHTLPEQPSLVPYRTSYYAETWGFCLSQDVLDGLGEGPYEVLVDSTLADGSLTIAEHVLPGELPDEVVISCHVCHPSLANDNLAGVAVATALAGRLAAMGTRRYTYRFLFMPGTIGAITWLALNRDRVGRVRHGLTLACAGDRGPLTYKRSRRGDAGVDRAVTHVLKDRPHTVLDFSPYGYDERQFCSPGFDLPFGGLTRTPYAGYPEYHTSADDPGFVTPEAMADTLDVLWRAVGVLEGERTYLNLSPYGEPQLGRRGLYGSLGGRSDTKQAQMAMLWVLNLSDGDHSLLDIAERSALPFAAVETAARALATAGLVKEIG</sequence>
<dbReference type="InterPro" id="IPR032610">
    <property type="entry name" value="DUF2172"/>
</dbReference>
<name>A0ABT1JZM0_9ACTN</name>
<dbReference type="Gene3D" id="3.40.630.10">
    <property type="entry name" value="Zn peptidases"/>
    <property type="match status" value="1"/>
</dbReference>
<feature type="domain" description="DUF2172" evidence="1">
    <location>
        <begin position="57"/>
        <end position="148"/>
    </location>
</feature>
<dbReference type="InterPro" id="IPR012353">
    <property type="entry name" value="UCP015244"/>
</dbReference>
<dbReference type="Gene3D" id="3.50.30.90">
    <property type="match status" value="1"/>
</dbReference>
<feature type="domain" description="DUF4910" evidence="3">
    <location>
        <begin position="7"/>
        <end position="342"/>
    </location>
</feature>
<dbReference type="Gene3D" id="1.10.10.10">
    <property type="entry name" value="Winged helix-like DNA-binding domain superfamily/Winged helix DNA-binding domain"/>
    <property type="match status" value="1"/>
</dbReference>
<protein>
    <submittedName>
        <fullName evidence="4">Aminopeptidase-like protein</fullName>
    </submittedName>
</protein>
<dbReference type="InterPro" id="IPR032622">
    <property type="entry name" value="UCP01524_HTH"/>
</dbReference>
<dbReference type="Pfam" id="PF09940">
    <property type="entry name" value="DUF2172"/>
    <property type="match status" value="1"/>
</dbReference>
<organism evidence="4 5">
    <name type="scientific">Nonomuraea roseoviolacea subsp. carminata</name>
    <dbReference type="NCBI Taxonomy" id="160689"/>
    <lineage>
        <taxon>Bacteria</taxon>
        <taxon>Bacillati</taxon>
        <taxon>Actinomycetota</taxon>
        <taxon>Actinomycetes</taxon>
        <taxon>Streptosporangiales</taxon>
        <taxon>Streptosporangiaceae</taxon>
        <taxon>Nonomuraea</taxon>
    </lineage>
</organism>
<dbReference type="InterPro" id="IPR036388">
    <property type="entry name" value="WH-like_DNA-bd_sf"/>
</dbReference>
<evidence type="ECO:0000259" key="2">
    <source>
        <dbReference type="Pfam" id="PF16221"/>
    </source>
</evidence>
<dbReference type="SUPFAM" id="SSF53187">
    <property type="entry name" value="Zn-dependent exopeptidases"/>
    <property type="match status" value="1"/>
</dbReference>
<dbReference type="Pfam" id="PF16221">
    <property type="entry name" value="HTH_47"/>
    <property type="match status" value="1"/>
</dbReference>
<evidence type="ECO:0000259" key="3">
    <source>
        <dbReference type="Pfam" id="PF16254"/>
    </source>
</evidence>
<dbReference type="Proteomes" id="UP001320766">
    <property type="component" value="Unassembled WGS sequence"/>
</dbReference>
<evidence type="ECO:0000313" key="4">
    <source>
        <dbReference type="EMBL" id="MCP2346701.1"/>
    </source>
</evidence>
<dbReference type="Pfam" id="PF16254">
    <property type="entry name" value="DUF4910"/>
    <property type="match status" value="1"/>
</dbReference>
<dbReference type="RefSeq" id="WP_253769101.1">
    <property type="nucleotide sequence ID" value="NZ_BAAAVE010000040.1"/>
</dbReference>
<reference evidence="4 5" key="1">
    <citation type="submission" date="2022-06" db="EMBL/GenBank/DDBJ databases">
        <title>Sequencing the genomes of 1000 actinobacteria strains.</title>
        <authorList>
            <person name="Klenk H.-P."/>
        </authorList>
    </citation>
    <scope>NUCLEOTIDE SEQUENCE [LARGE SCALE GENOMIC DNA]</scope>
    <source>
        <strain evidence="4 5">DSM 44170</strain>
    </source>
</reference>
<comment type="caution">
    <text evidence="4">The sequence shown here is derived from an EMBL/GenBank/DDBJ whole genome shotgun (WGS) entry which is preliminary data.</text>
</comment>
<dbReference type="PIRSF" id="PIRSF015244">
    <property type="entry name" value="UCP015244"/>
    <property type="match status" value="1"/>
</dbReference>
<feature type="domain" description="UCP01524 winged helix-turn-helix" evidence="2">
    <location>
        <begin position="344"/>
        <end position="420"/>
    </location>
</feature>
<dbReference type="EMBL" id="JAMZEC010000001">
    <property type="protein sequence ID" value="MCP2346701.1"/>
    <property type="molecule type" value="Genomic_DNA"/>
</dbReference>
<dbReference type="InterPro" id="IPR032589">
    <property type="entry name" value="DUF4910"/>
</dbReference>
<proteinExistence type="predicted"/>
<evidence type="ECO:0000313" key="5">
    <source>
        <dbReference type="Proteomes" id="UP001320766"/>
    </source>
</evidence>
<evidence type="ECO:0000259" key="1">
    <source>
        <dbReference type="Pfam" id="PF09940"/>
    </source>
</evidence>